<dbReference type="Pfam" id="PF04255">
    <property type="entry name" value="DUF433"/>
    <property type="match status" value="1"/>
</dbReference>
<dbReference type="Gene3D" id="1.10.10.10">
    <property type="entry name" value="Winged helix-like DNA-binding domain superfamily/Winged helix DNA-binding domain"/>
    <property type="match status" value="1"/>
</dbReference>
<evidence type="ECO:0008006" key="3">
    <source>
        <dbReference type="Google" id="ProtNLM"/>
    </source>
</evidence>
<protein>
    <recommendedName>
        <fullName evidence="3">DUF433 domain-containing protein</fullName>
    </recommendedName>
</protein>
<dbReference type="AlphaFoldDB" id="I3IPB1"/>
<dbReference type="Proteomes" id="UP000002985">
    <property type="component" value="Unassembled WGS sequence"/>
</dbReference>
<dbReference type="SUPFAM" id="SSF46689">
    <property type="entry name" value="Homeodomain-like"/>
    <property type="match status" value="1"/>
</dbReference>
<keyword evidence="2" id="KW-1185">Reference proteome</keyword>
<evidence type="ECO:0000313" key="2">
    <source>
        <dbReference type="Proteomes" id="UP000002985"/>
    </source>
</evidence>
<name>I3IPB1_9BACT</name>
<sequence length="139" mass="16067">MPTVQKSIRIQEKTLKEIEQIARDTGKEFSVVANELLDEAVRMQRCPGIVFTEGTTGRRARIAGTGIEVWEVIATYKGVDENLNRLQKAYHWLTEQQLRSAIGYYRTYPEGIDLLIKQNAGLTEEQVHKKYPFLIREDR</sequence>
<dbReference type="OrthoDB" id="4552565at2"/>
<accession>I3IPB1</accession>
<proteinExistence type="predicted"/>
<dbReference type="InterPro" id="IPR036388">
    <property type="entry name" value="WH-like_DNA-bd_sf"/>
</dbReference>
<organism evidence="1 2">
    <name type="scientific">Candidatus Jettenia caeni</name>
    <dbReference type="NCBI Taxonomy" id="247490"/>
    <lineage>
        <taxon>Bacteria</taxon>
        <taxon>Pseudomonadati</taxon>
        <taxon>Planctomycetota</taxon>
        <taxon>Candidatus Brocadiia</taxon>
        <taxon>Candidatus Brocadiales</taxon>
        <taxon>Candidatus Brocadiaceae</taxon>
        <taxon>Candidatus Jettenia</taxon>
    </lineage>
</organism>
<evidence type="ECO:0000313" key="1">
    <source>
        <dbReference type="EMBL" id="GAB63556.1"/>
    </source>
</evidence>
<dbReference type="InterPro" id="IPR007367">
    <property type="entry name" value="DUF433"/>
</dbReference>
<dbReference type="EMBL" id="BAFH01000004">
    <property type="protein sequence ID" value="GAB63556.1"/>
    <property type="molecule type" value="Genomic_DNA"/>
</dbReference>
<dbReference type="InterPro" id="IPR009057">
    <property type="entry name" value="Homeodomain-like_sf"/>
</dbReference>
<comment type="caution">
    <text evidence="1">The sequence shown here is derived from an EMBL/GenBank/DDBJ whole genome shotgun (WGS) entry which is preliminary data.</text>
</comment>
<dbReference type="eggNOG" id="COG2442">
    <property type="taxonomic scope" value="Bacteria"/>
</dbReference>
<reference evidence="1 2" key="1">
    <citation type="journal article" date="2012" name="FEBS Lett.">
        <title>Anammox organism KSU-1 expresses a NirK-type copper-containing nitrite reductase instead of a NirS-type with cytochrome cd1.</title>
        <authorList>
            <person name="Hira D."/>
            <person name="Toh H."/>
            <person name="Migita C.T."/>
            <person name="Okubo H."/>
            <person name="Nishiyama T."/>
            <person name="Hattori M."/>
            <person name="Furukawa K."/>
            <person name="Fujii T."/>
        </authorList>
    </citation>
    <scope>NUCLEOTIDE SEQUENCE [LARGE SCALE GENOMIC DNA]</scope>
</reference>
<gene>
    <name evidence="1" type="ORF">KSU1_D0247</name>
</gene>